<feature type="transmembrane region" description="Helical" evidence="1">
    <location>
        <begin position="9"/>
        <end position="29"/>
    </location>
</feature>
<evidence type="ECO:0000313" key="2">
    <source>
        <dbReference type="EMBL" id="OGN08466.1"/>
    </source>
</evidence>
<keyword evidence="1" id="KW-1133">Transmembrane helix</keyword>
<comment type="caution">
    <text evidence="2">The sequence shown here is derived from an EMBL/GenBank/DDBJ whole genome shotgun (WGS) entry which is preliminary data.</text>
</comment>
<organism evidence="2 3">
    <name type="scientific">Candidatus Yanofskybacteria bacterium RIFCSPHIGHO2_01_FULL_45_42</name>
    <dbReference type="NCBI Taxonomy" id="1802671"/>
    <lineage>
        <taxon>Bacteria</taxon>
        <taxon>Candidatus Yanofskyibacteriota</taxon>
    </lineage>
</organism>
<reference evidence="2 3" key="1">
    <citation type="journal article" date="2016" name="Nat. Commun.">
        <title>Thousands of microbial genomes shed light on interconnected biogeochemical processes in an aquifer system.</title>
        <authorList>
            <person name="Anantharaman K."/>
            <person name="Brown C.T."/>
            <person name="Hug L.A."/>
            <person name="Sharon I."/>
            <person name="Castelle C.J."/>
            <person name="Probst A.J."/>
            <person name="Thomas B.C."/>
            <person name="Singh A."/>
            <person name="Wilkins M.J."/>
            <person name="Karaoz U."/>
            <person name="Brodie E.L."/>
            <person name="Williams K.H."/>
            <person name="Hubbard S.S."/>
            <person name="Banfield J.F."/>
        </authorList>
    </citation>
    <scope>NUCLEOTIDE SEQUENCE [LARGE SCALE GENOMIC DNA]</scope>
</reference>
<dbReference type="EMBL" id="MGJL01000004">
    <property type="protein sequence ID" value="OGN08466.1"/>
    <property type="molecule type" value="Genomic_DNA"/>
</dbReference>
<gene>
    <name evidence="2" type="ORF">A2750_01965</name>
</gene>
<sequence length="154" mass="17037">MNYQKQKGFGFLVVILLIAAVAGGGYYVWSRYYRVAPGESEAAVPVPEWILTANCVSLGNNNVYEVNLKWDKFPNASRYVVQKRRFSNLNEKFVNVGRVGSSVNIYIDQTNAATWDYQIMATVGGASVYSQVATIQVYPNTCPPTITPSPTLTP</sequence>
<keyword evidence="1" id="KW-0472">Membrane</keyword>
<evidence type="ECO:0008006" key="4">
    <source>
        <dbReference type="Google" id="ProtNLM"/>
    </source>
</evidence>
<evidence type="ECO:0000313" key="3">
    <source>
        <dbReference type="Proteomes" id="UP000178023"/>
    </source>
</evidence>
<proteinExistence type="predicted"/>
<evidence type="ECO:0000256" key="1">
    <source>
        <dbReference type="SAM" id="Phobius"/>
    </source>
</evidence>
<accession>A0A1F8F8A1</accession>
<name>A0A1F8F8A1_9BACT</name>
<dbReference type="AlphaFoldDB" id="A0A1F8F8A1"/>
<dbReference type="Proteomes" id="UP000178023">
    <property type="component" value="Unassembled WGS sequence"/>
</dbReference>
<protein>
    <recommendedName>
        <fullName evidence="4">Fibronectin type-III domain-containing protein</fullName>
    </recommendedName>
</protein>
<keyword evidence="1" id="KW-0812">Transmembrane</keyword>